<keyword evidence="1" id="KW-0804">Transcription</keyword>
<name>A0A162EZY6_9CRUS</name>
<proteinExistence type="predicted"/>
<dbReference type="GO" id="GO:0000428">
    <property type="term" value="C:DNA-directed RNA polymerase complex"/>
    <property type="evidence" value="ECO:0007669"/>
    <property type="project" value="UniProtKB-KW"/>
</dbReference>
<dbReference type="Proteomes" id="UP000076858">
    <property type="component" value="Unassembled WGS sequence"/>
</dbReference>
<organism evidence="1 2">
    <name type="scientific">Daphnia magna</name>
    <dbReference type="NCBI Taxonomy" id="35525"/>
    <lineage>
        <taxon>Eukaryota</taxon>
        <taxon>Metazoa</taxon>
        <taxon>Ecdysozoa</taxon>
        <taxon>Arthropoda</taxon>
        <taxon>Crustacea</taxon>
        <taxon>Branchiopoda</taxon>
        <taxon>Diplostraca</taxon>
        <taxon>Cladocera</taxon>
        <taxon>Anomopoda</taxon>
        <taxon>Daphniidae</taxon>
        <taxon>Daphnia</taxon>
    </lineage>
</organism>
<keyword evidence="2" id="KW-1185">Reference proteome</keyword>
<evidence type="ECO:0000313" key="1">
    <source>
        <dbReference type="EMBL" id="KZR99382.1"/>
    </source>
</evidence>
<dbReference type="EMBL" id="LRGB01013788">
    <property type="protein sequence ID" value="KZR99382.1"/>
    <property type="molecule type" value="Genomic_DNA"/>
</dbReference>
<protein>
    <submittedName>
        <fullName evidence="1">Putative DNA-directed RNA polymerase</fullName>
    </submittedName>
</protein>
<gene>
    <name evidence="1" type="ORF">APZ42_004766</name>
</gene>
<keyword evidence="1" id="KW-0240">DNA-directed RNA polymerase</keyword>
<reference evidence="1 2" key="1">
    <citation type="submission" date="2016-03" db="EMBL/GenBank/DDBJ databases">
        <title>EvidentialGene: Evidence-directed Construction of Genes on Genomes.</title>
        <authorList>
            <person name="Gilbert D.G."/>
            <person name="Choi J.-H."/>
            <person name="Mockaitis K."/>
            <person name="Colbourne J."/>
            <person name="Pfrender M."/>
        </authorList>
    </citation>
    <scope>NUCLEOTIDE SEQUENCE [LARGE SCALE GENOMIC DNA]</scope>
    <source>
        <strain evidence="1 2">Xinb3</strain>
        <tissue evidence="1">Complete organism</tissue>
    </source>
</reference>
<evidence type="ECO:0000313" key="2">
    <source>
        <dbReference type="Proteomes" id="UP000076858"/>
    </source>
</evidence>
<dbReference type="AlphaFoldDB" id="A0A162EZY6"/>
<sequence>MSKTYIAERKQIPLDNGYTKGSECISLFTIGQLTCLPSCNEEE</sequence>
<accession>A0A162EZY6</accession>
<comment type="caution">
    <text evidence="1">The sequence shown here is derived from an EMBL/GenBank/DDBJ whole genome shotgun (WGS) entry which is preliminary data.</text>
</comment>